<feature type="transmembrane region" description="Helical" evidence="1">
    <location>
        <begin position="97"/>
        <end position="118"/>
    </location>
</feature>
<dbReference type="Gene3D" id="1.10.3730.20">
    <property type="match status" value="1"/>
</dbReference>
<keyword evidence="1" id="KW-0812">Transmembrane</keyword>
<feature type="transmembrane region" description="Helical" evidence="1">
    <location>
        <begin position="72"/>
        <end position="91"/>
    </location>
</feature>
<protein>
    <submittedName>
        <fullName evidence="3">DMT family transporter</fullName>
    </submittedName>
</protein>
<dbReference type="RefSeq" id="WP_146572871.1">
    <property type="nucleotide sequence ID" value="NZ_CP042306.1"/>
</dbReference>
<dbReference type="InterPro" id="IPR000620">
    <property type="entry name" value="EamA_dom"/>
</dbReference>
<accession>A0A5B8LJU4</accession>
<gene>
    <name evidence="3" type="ORF">FPZ24_13685</name>
</gene>
<feature type="transmembrane region" description="Helical" evidence="1">
    <location>
        <begin position="266"/>
        <end position="285"/>
    </location>
</feature>
<dbReference type="SUPFAM" id="SSF103481">
    <property type="entry name" value="Multidrug resistance efflux transporter EmrE"/>
    <property type="match status" value="2"/>
</dbReference>
<keyword evidence="1" id="KW-0472">Membrane</keyword>
<evidence type="ECO:0000313" key="3">
    <source>
        <dbReference type="EMBL" id="QDZ08391.1"/>
    </source>
</evidence>
<dbReference type="OrthoDB" id="7818056at2"/>
<dbReference type="PANTHER" id="PTHR22911">
    <property type="entry name" value="ACYL-MALONYL CONDENSING ENZYME-RELATED"/>
    <property type="match status" value="1"/>
</dbReference>
<dbReference type="GO" id="GO:0016020">
    <property type="term" value="C:membrane"/>
    <property type="evidence" value="ECO:0007669"/>
    <property type="project" value="InterPro"/>
</dbReference>
<dbReference type="Proteomes" id="UP000315673">
    <property type="component" value="Chromosome"/>
</dbReference>
<feature type="transmembrane region" description="Helical" evidence="1">
    <location>
        <begin position="186"/>
        <end position="205"/>
    </location>
</feature>
<evidence type="ECO:0000259" key="2">
    <source>
        <dbReference type="Pfam" id="PF00892"/>
    </source>
</evidence>
<dbReference type="PANTHER" id="PTHR22911:SF103">
    <property type="entry name" value="BLR2811 PROTEIN"/>
    <property type="match status" value="1"/>
</dbReference>
<dbReference type="Pfam" id="PF00892">
    <property type="entry name" value="EamA"/>
    <property type="match status" value="2"/>
</dbReference>
<reference evidence="3 4" key="1">
    <citation type="submission" date="2019-07" db="EMBL/GenBank/DDBJ databases">
        <title>Full genome sequence of Sphingomonas sp. 4R-6-7(HKS19).</title>
        <authorList>
            <person name="Im W.-T."/>
        </authorList>
    </citation>
    <scope>NUCLEOTIDE SEQUENCE [LARGE SCALE GENOMIC DNA]</scope>
    <source>
        <strain evidence="3 4">HKS19</strain>
    </source>
</reference>
<feature type="transmembrane region" description="Helical" evidence="1">
    <location>
        <begin position="242"/>
        <end position="260"/>
    </location>
</feature>
<proteinExistence type="predicted"/>
<dbReference type="KEGG" id="spai:FPZ24_13685"/>
<feature type="transmembrane region" description="Helical" evidence="1">
    <location>
        <begin position="127"/>
        <end position="148"/>
    </location>
</feature>
<evidence type="ECO:0000313" key="4">
    <source>
        <dbReference type="Proteomes" id="UP000315673"/>
    </source>
</evidence>
<feature type="domain" description="EamA" evidence="2">
    <location>
        <begin position="156"/>
        <end position="284"/>
    </location>
</feature>
<feature type="transmembrane region" description="Helical" evidence="1">
    <location>
        <begin position="217"/>
        <end position="235"/>
    </location>
</feature>
<evidence type="ECO:0000256" key="1">
    <source>
        <dbReference type="SAM" id="Phobius"/>
    </source>
</evidence>
<feature type="domain" description="EamA" evidence="2">
    <location>
        <begin position="14"/>
        <end position="141"/>
    </location>
</feature>
<feature type="transmembrane region" description="Helical" evidence="1">
    <location>
        <begin position="154"/>
        <end position="174"/>
    </location>
</feature>
<keyword evidence="1" id="KW-1133">Transmembrane helix</keyword>
<feature type="transmembrane region" description="Helical" evidence="1">
    <location>
        <begin position="9"/>
        <end position="29"/>
    </location>
</feature>
<organism evidence="3 4">
    <name type="scientific">Sphingomonas panacisoli</name>
    <dbReference type="NCBI Taxonomy" id="1813879"/>
    <lineage>
        <taxon>Bacteria</taxon>
        <taxon>Pseudomonadati</taxon>
        <taxon>Pseudomonadota</taxon>
        <taxon>Alphaproteobacteria</taxon>
        <taxon>Sphingomonadales</taxon>
        <taxon>Sphingomonadaceae</taxon>
        <taxon>Sphingomonas</taxon>
    </lineage>
</organism>
<dbReference type="InterPro" id="IPR037185">
    <property type="entry name" value="EmrE-like"/>
</dbReference>
<name>A0A5B8LJU4_9SPHN</name>
<feature type="transmembrane region" description="Helical" evidence="1">
    <location>
        <begin position="41"/>
        <end position="60"/>
    </location>
</feature>
<dbReference type="AlphaFoldDB" id="A0A5B8LJU4"/>
<sequence length="297" mass="31572">MSHRAPSQALVFAVAVGGIAIFSSMDAVMKGLTLQIGAFTTLFWRTLAGIVFTGAIYLPTRKAWPSRDVMRVHLIRGCVSAVMAVTFFWGLAKIPMAQAIALAFIAPLLALFGAAFVLKERIPPRAVIASLIAFGGVGVIMLGQASAAPNHERFVGTVAVLLSAVCYAYNIVLMRQQAMVAGPSEVAFFQSIIVGVIFACFAPFLADVPDLKHAPAIVLAAALATVSLLILAWAYARGEANYLAPTEYTGFIWAALWGWVVFHEPVAPYTLAGAAMIIAGCLVAARKRDIENVEAAF</sequence>
<keyword evidence="4" id="KW-1185">Reference proteome</keyword>
<dbReference type="EMBL" id="CP042306">
    <property type="protein sequence ID" value="QDZ08391.1"/>
    <property type="molecule type" value="Genomic_DNA"/>
</dbReference>